<dbReference type="PANTHER" id="PTHR13211">
    <property type="entry name" value="TELOMERASE CAJAL BODY PROTEIN 1"/>
    <property type="match status" value="1"/>
</dbReference>
<accession>C5LY82</accession>
<evidence type="ECO:0000313" key="3">
    <source>
        <dbReference type="Proteomes" id="UP000007800"/>
    </source>
</evidence>
<dbReference type="InterPro" id="IPR051150">
    <property type="entry name" value="SWT21/TCAB1_mRNA_Telomere"/>
</dbReference>
<dbReference type="PANTHER" id="PTHR13211:SF0">
    <property type="entry name" value="TELOMERASE CAJAL BODY PROTEIN 1"/>
    <property type="match status" value="1"/>
</dbReference>
<name>C5LY82_PERM5</name>
<dbReference type="RefSeq" id="XP_002765695.1">
    <property type="nucleotide sequence ID" value="XM_002765649.1"/>
</dbReference>
<dbReference type="Gene3D" id="3.40.50.150">
    <property type="entry name" value="Vaccinia Virus protein VP39"/>
    <property type="match status" value="1"/>
</dbReference>
<proteinExistence type="predicted"/>
<dbReference type="InterPro" id="IPR019410">
    <property type="entry name" value="Methyltransf_16"/>
</dbReference>
<evidence type="ECO:0000313" key="2">
    <source>
        <dbReference type="EMBL" id="EEQ98412.1"/>
    </source>
</evidence>
<dbReference type="AlphaFoldDB" id="C5LY82"/>
<dbReference type="Gene3D" id="2.130.10.10">
    <property type="entry name" value="YVTN repeat-like/Quinoprotein amine dehydrogenase"/>
    <property type="match status" value="2"/>
</dbReference>
<dbReference type="SUPFAM" id="SSF50978">
    <property type="entry name" value="WD40 repeat-like"/>
    <property type="match status" value="1"/>
</dbReference>
<dbReference type="EMBL" id="GG686772">
    <property type="protein sequence ID" value="EEQ98412.1"/>
    <property type="molecule type" value="Genomic_DNA"/>
</dbReference>
<evidence type="ECO:0000256" key="1">
    <source>
        <dbReference type="SAM" id="MobiDB-lite"/>
    </source>
</evidence>
<gene>
    <name evidence="2" type="ORF">Pmar_PMAR013761</name>
</gene>
<feature type="region of interest" description="Disordered" evidence="1">
    <location>
        <begin position="785"/>
        <end position="806"/>
    </location>
</feature>
<dbReference type="OrthoDB" id="239865at2759"/>
<organism evidence="3">
    <name type="scientific">Perkinsus marinus (strain ATCC 50983 / TXsc)</name>
    <dbReference type="NCBI Taxonomy" id="423536"/>
    <lineage>
        <taxon>Eukaryota</taxon>
        <taxon>Sar</taxon>
        <taxon>Alveolata</taxon>
        <taxon>Perkinsozoa</taxon>
        <taxon>Perkinsea</taxon>
        <taxon>Perkinsida</taxon>
        <taxon>Perkinsidae</taxon>
        <taxon>Perkinsus</taxon>
    </lineage>
</organism>
<dbReference type="InterPro" id="IPR015943">
    <property type="entry name" value="WD40/YVTN_repeat-like_dom_sf"/>
</dbReference>
<sequence length="806" mass="85832">MVDCPPPSSPCISCDTAGAVCSPYDDYNGSYNNYPRGLFWAPRGKHLVSYFADNTCRVFDVDQGLAQPTRTEQASGTITAVEMCPLGAEPADFHYAVSVRDRPIHLVNLLTGEVAASYQGYSLTDEVRAASCLAFSQDGSRLLGGVAGQPQVWLWDLTRPGKSAYHRVLSTRKGKTGQRGIVSAAAWVDDKCYALGTYSRTIGIYDERQGSKRNAKCVKMLSASDGGGITSLKLSPQGLLVSGHRMDTSMRVWDLRSSGVEPVTMLPRATKTNQRFDFSFLGNSRILATGDDSGHVLWYDTLTGDLLGKCCVASSGAPCIAAEIEPVSLSRLAVGTGQRVWPTYVSMGDDDNTELLQPKTDNRVAVVNFSAPEGLLSTTLPAAVPTPIEAPPQNDQPVMGSDSEEAAAQVSELAEPQSVIIPEAFKGLPPPPGVITPPCNAQMPCNDSHEDPADSSPLEGQAEAGPTTGAGIVKFNIAANAASASSSDFRARFIEPYQFQHGNSIILLHQRAPSLAASNPSEGLDQEEADPLNTGVTVWPSSADLASRLIDESGSGSLLDVAGKRVIELGSGCGLGGLACAAAGASKVTLTDLPEVLNDVTKRNIGANSVLTWACDLQAKPLAWPGEDSAELGDFDVILGADLIYREADVDLLLAAIRNLVQHNRVQRFIWMQPSRDPIANAKAMNCFRENGHGVTTVGPDLYVVDLSVSTDREQQVVSEDTAVVPDKAQSVDEGGEIVQRGKRSREDSDDDAEPMKRSRARRGSVYPGMESYDAAVFTAFESCGVRSDNDSDGKSSSSSDEDAIE</sequence>
<evidence type="ECO:0008006" key="4">
    <source>
        <dbReference type="Google" id="ProtNLM"/>
    </source>
</evidence>
<dbReference type="InterPro" id="IPR001680">
    <property type="entry name" value="WD40_rpt"/>
</dbReference>
<dbReference type="Pfam" id="PF10294">
    <property type="entry name" value="Methyltransf_16"/>
    <property type="match status" value="1"/>
</dbReference>
<dbReference type="InParanoid" id="C5LY82"/>
<dbReference type="GeneID" id="9040879"/>
<feature type="region of interest" description="Disordered" evidence="1">
    <location>
        <begin position="445"/>
        <end position="467"/>
    </location>
</feature>
<dbReference type="OMA" id="TKRNIGA"/>
<dbReference type="SUPFAM" id="SSF53335">
    <property type="entry name" value="S-adenosyl-L-methionine-dependent methyltransferases"/>
    <property type="match status" value="1"/>
</dbReference>
<dbReference type="SMART" id="SM00320">
    <property type="entry name" value="WD40"/>
    <property type="match status" value="5"/>
</dbReference>
<dbReference type="Pfam" id="PF00400">
    <property type="entry name" value="WD40"/>
    <property type="match status" value="1"/>
</dbReference>
<reference evidence="2 3" key="1">
    <citation type="submission" date="2008-07" db="EMBL/GenBank/DDBJ databases">
        <authorList>
            <person name="El-Sayed N."/>
            <person name="Caler E."/>
            <person name="Inman J."/>
            <person name="Amedeo P."/>
            <person name="Hass B."/>
            <person name="Wortman J."/>
        </authorList>
    </citation>
    <scope>NUCLEOTIDE SEQUENCE [LARGE SCALE GENOMIC DNA]</scope>
    <source>
        <strain evidence="3">ATCC 50983 / TXsc</strain>
    </source>
</reference>
<protein>
    <recommendedName>
        <fullName evidence="4">Telomerase Cajal body protein 1</fullName>
    </recommendedName>
</protein>
<keyword evidence="3" id="KW-1185">Reference proteome</keyword>
<dbReference type="InterPro" id="IPR036322">
    <property type="entry name" value="WD40_repeat_dom_sf"/>
</dbReference>
<feature type="region of interest" description="Disordered" evidence="1">
    <location>
        <begin position="717"/>
        <end position="768"/>
    </location>
</feature>
<dbReference type="Proteomes" id="UP000007800">
    <property type="component" value="Unassembled WGS sequence"/>
</dbReference>
<dbReference type="InterPro" id="IPR029063">
    <property type="entry name" value="SAM-dependent_MTases_sf"/>
</dbReference>